<dbReference type="OrthoDB" id="2592092at2759"/>
<dbReference type="EMBL" id="JAFIQS010000004">
    <property type="protein sequence ID" value="KAG5170267.1"/>
    <property type="molecule type" value="Genomic_DNA"/>
</dbReference>
<feature type="compositionally biased region" description="Polar residues" evidence="1">
    <location>
        <begin position="98"/>
        <end position="109"/>
    </location>
</feature>
<dbReference type="AlphaFoldDB" id="A0A8H8CKW4"/>
<evidence type="ECO:0000256" key="1">
    <source>
        <dbReference type="SAM" id="MobiDB-lite"/>
    </source>
</evidence>
<gene>
    <name evidence="2" type="ORF">JR316_004656</name>
</gene>
<organism evidence="2">
    <name type="scientific">Psilocybe cubensis</name>
    <name type="common">Psychedelic mushroom</name>
    <name type="synonym">Stropharia cubensis</name>
    <dbReference type="NCBI Taxonomy" id="181762"/>
    <lineage>
        <taxon>Eukaryota</taxon>
        <taxon>Fungi</taxon>
        <taxon>Dikarya</taxon>
        <taxon>Basidiomycota</taxon>
        <taxon>Agaricomycotina</taxon>
        <taxon>Agaricomycetes</taxon>
        <taxon>Agaricomycetidae</taxon>
        <taxon>Agaricales</taxon>
        <taxon>Agaricineae</taxon>
        <taxon>Strophariaceae</taxon>
        <taxon>Psilocybe</taxon>
    </lineage>
</organism>
<evidence type="ECO:0000313" key="2">
    <source>
        <dbReference type="EMBL" id="KAG5170267.1"/>
    </source>
</evidence>
<feature type="region of interest" description="Disordered" evidence="1">
    <location>
        <begin position="98"/>
        <end position="126"/>
    </location>
</feature>
<feature type="compositionally biased region" description="Polar residues" evidence="1">
    <location>
        <begin position="117"/>
        <end position="126"/>
    </location>
</feature>
<proteinExistence type="predicted"/>
<reference evidence="2" key="1">
    <citation type="submission" date="2021-02" db="EMBL/GenBank/DDBJ databases">
        <title>Psilocybe cubensis genome.</title>
        <authorList>
            <person name="Mckernan K.J."/>
            <person name="Crawford S."/>
            <person name="Trippe A."/>
            <person name="Kane L.T."/>
            <person name="Mclaughlin S."/>
        </authorList>
    </citation>
    <scope>NUCLEOTIDE SEQUENCE [LARGE SCALE GENOMIC DNA]</scope>
    <source>
        <strain evidence="2">MGC-MH-2018</strain>
    </source>
</reference>
<comment type="caution">
    <text evidence="2">The sequence shown here is derived from an EMBL/GenBank/DDBJ whole genome shotgun (WGS) entry which is preliminary data.</text>
</comment>
<feature type="region of interest" description="Disordered" evidence="1">
    <location>
        <begin position="36"/>
        <end position="85"/>
    </location>
</feature>
<protein>
    <submittedName>
        <fullName evidence="2">Uncharacterized protein</fullName>
    </submittedName>
</protein>
<name>A0A8H8CKW4_PSICU</name>
<sequence>MECRDGVNRLYTPWSNKVVTRRIYGYATLASTTRSIRRHHAKERHSECSEAKIPQASHRRLEQRVLGPSSQGQRPGVRNTRFGAPASTLPKADLLAASSVSTPTPNHPKSASEIRPSLSNISKSPSNARICKTTHHTISAIEGLLTPNTPAKKLSTRLLTSLYEDASKQLGVRFLGSERLSAILSLCGSLASSPHPTLYFNILASRYHSDLPKAQLWSFVANVGADKAKSGFELTVEDRYWVMQAHLAKARVAAKNRLKPYLDNLRLQYEQLQNASDAPEAHLPYLRLLVSTRNVTEAIQHLCRVLQRVEHPDPQFPQFLWDVILMHGADISITSKELICSTVSHRINAISSHWVPRSSGILTTPPLIAGVASQGAIGIPHMTAALAAALFPCYNYSGHFLYHWAIQQAGQAFASHLPIEDRWNNILLLATAIHPKMRPASYSSATTVPLNSGNILWRTALALENMNRSFPITGSDYGSLCAKVQAITRPLWTSYSSIKKGMQHVDITRAYISAFLQVAERSFDEQLKGECYRFSKESNLWTFSQNDDRPTKAQAIDLIVAYAKAHISCKGRDWVGCFSAISALVPNLAWQEEVTTQLIQQYSQRKVEIAYDLYVQCLEVGIPIRPEAVNNLFVGLVKGHRWDIITLFLKHSSTTHHQRQFLFGESLRVFQVERYRYVDTEFMKLLAQTSLKLFEHQSPPRSLKYPIRYFLSMMIWSRLGWDMVKLVELLHRQVPDFFTQNLLRALIVQLVRHRQSSQALQLFRIFERGSNEVSSQSLERIRHALMFKLFKQGAYSMARKAIRGETRAVSLTKREALVRRRLSMPTLPASFYQRVRKVALNALAEGSTVKEAVSMLVNGNRLLTARKLYAKCRSTLDVKIRTTIGNMIIHGALQNSGFRNARLVRRVVRMKDLFIKQYGFVPDRATLNIIVKAILNWRTILDAPKVRRLFDTMVHGGYPVPEQFRQENGVPFGSPKRPFNSLPLASLPAGYSFAKHIRPMYKMFIKAFYVRKDVTAAKTVVGILKEVEAASLRELEKRDKARRDGIIKKKLRLRREVEVARKDVK</sequence>
<accession>A0A8H8CKW4</accession>